<evidence type="ECO:0000313" key="2">
    <source>
        <dbReference type="EMBL" id="KAF9732680.1"/>
    </source>
</evidence>
<dbReference type="EMBL" id="WJXW01000010">
    <property type="protein sequence ID" value="KAF9732680.1"/>
    <property type="molecule type" value="Genomic_DNA"/>
</dbReference>
<comment type="caution">
    <text evidence="2">The sequence shown here is derived from an EMBL/GenBank/DDBJ whole genome shotgun (WGS) entry which is preliminary data.</text>
</comment>
<dbReference type="AlphaFoldDB" id="A0A9P6GE60"/>
<proteinExistence type="predicted"/>
<reference evidence="2" key="1">
    <citation type="journal article" date="2020" name="Mol. Plant Microbe Interact.">
        <title>Genome Sequence of the Biocontrol Agent Coniothyrium minitans strain Conio (IMI 134523).</title>
        <authorList>
            <person name="Patel D."/>
            <person name="Shittu T.A."/>
            <person name="Baroncelli R."/>
            <person name="Muthumeenakshi S."/>
            <person name="Osborne T.H."/>
            <person name="Janganan T.K."/>
            <person name="Sreenivasaprasad S."/>
        </authorList>
    </citation>
    <scope>NUCLEOTIDE SEQUENCE</scope>
    <source>
        <strain evidence="2">Conio</strain>
    </source>
</reference>
<evidence type="ECO:0000256" key="1">
    <source>
        <dbReference type="SAM" id="MobiDB-lite"/>
    </source>
</evidence>
<organism evidence="2 3">
    <name type="scientific">Paraphaeosphaeria minitans</name>
    <dbReference type="NCBI Taxonomy" id="565426"/>
    <lineage>
        <taxon>Eukaryota</taxon>
        <taxon>Fungi</taxon>
        <taxon>Dikarya</taxon>
        <taxon>Ascomycota</taxon>
        <taxon>Pezizomycotina</taxon>
        <taxon>Dothideomycetes</taxon>
        <taxon>Pleosporomycetidae</taxon>
        <taxon>Pleosporales</taxon>
        <taxon>Massarineae</taxon>
        <taxon>Didymosphaeriaceae</taxon>
        <taxon>Paraphaeosphaeria</taxon>
    </lineage>
</organism>
<evidence type="ECO:0008006" key="4">
    <source>
        <dbReference type="Google" id="ProtNLM"/>
    </source>
</evidence>
<feature type="compositionally biased region" description="Low complexity" evidence="1">
    <location>
        <begin position="295"/>
        <end position="308"/>
    </location>
</feature>
<gene>
    <name evidence="2" type="ORF">PMIN01_09538</name>
</gene>
<accession>A0A9P6GE60</accession>
<feature type="region of interest" description="Disordered" evidence="1">
    <location>
        <begin position="1"/>
        <end position="61"/>
    </location>
</feature>
<name>A0A9P6GE60_9PLEO</name>
<feature type="region of interest" description="Disordered" evidence="1">
    <location>
        <begin position="95"/>
        <end position="182"/>
    </location>
</feature>
<dbReference type="Proteomes" id="UP000756921">
    <property type="component" value="Unassembled WGS sequence"/>
</dbReference>
<dbReference type="OrthoDB" id="3801079at2759"/>
<protein>
    <recommendedName>
        <fullName evidence="4">Chromodomain-helicase-DNA-binding protein 1-like C-terminal domain-containing protein</fullName>
    </recommendedName>
</protein>
<feature type="region of interest" description="Disordered" evidence="1">
    <location>
        <begin position="294"/>
        <end position="360"/>
    </location>
</feature>
<sequence length="360" mass="38059">MWDSAVRWTFRPSPTPPETKDDEQAPETGPRKPPTPKRTKKRTTDAHVFTAPSPASYQPTRGVPFLLVQKGKSKPVVSVPDAAISGSAVLVKGGALNTPTTMAPPATASPGSISSSSSLSFPPASPLLLPPVRSPSPAAPSTPSPSESAPLAPASLQVPTSNDDAAAAAAAAASTTPSRYPDPDPVAEAFLAPVETQLQRLRLSPAPAPNMRAYFPTMKSHMQLVRERLEPVGAFIVGEVGRLERGGGDMEMRACHYIALHHWPLAPTPGEPTHLRIHETYRNALFKRAQLALRPSPSQGQPQLQSQPQPQPPGQASADDMPALQPAADPPSRTERVDAGDRDENMHDEDGDGSNGSGMD</sequence>
<feature type="compositionally biased region" description="Pro residues" evidence="1">
    <location>
        <begin position="123"/>
        <end position="143"/>
    </location>
</feature>
<evidence type="ECO:0000313" key="3">
    <source>
        <dbReference type="Proteomes" id="UP000756921"/>
    </source>
</evidence>
<feature type="compositionally biased region" description="Low complexity" evidence="1">
    <location>
        <begin position="144"/>
        <end position="156"/>
    </location>
</feature>
<feature type="compositionally biased region" description="Low complexity" evidence="1">
    <location>
        <begin position="95"/>
        <end position="122"/>
    </location>
</feature>
<feature type="compositionally biased region" description="Basic and acidic residues" evidence="1">
    <location>
        <begin position="332"/>
        <end position="345"/>
    </location>
</feature>
<keyword evidence="3" id="KW-1185">Reference proteome</keyword>